<protein>
    <submittedName>
        <fullName evidence="7">Hydroxyacid dehydrogenase</fullName>
    </submittedName>
</protein>
<dbReference type="GO" id="GO:0051287">
    <property type="term" value="F:NAD binding"/>
    <property type="evidence" value="ECO:0007669"/>
    <property type="project" value="InterPro"/>
</dbReference>
<keyword evidence="8" id="KW-1185">Reference proteome</keyword>
<dbReference type="OrthoDB" id="1522997at2"/>
<accession>A0A5B8UFX0</accession>
<dbReference type="PANTHER" id="PTHR43761">
    <property type="entry name" value="D-ISOMER SPECIFIC 2-HYDROXYACID DEHYDROGENASE FAMILY PROTEIN (AFU_ORTHOLOGUE AFUA_1G13630)"/>
    <property type="match status" value="1"/>
</dbReference>
<dbReference type="RefSeq" id="WP_146783779.1">
    <property type="nucleotide sequence ID" value="NZ_BAABIO010000002.1"/>
</dbReference>
<evidence type="ECO:0000256" key="2">
    <source>
        <dbReference type="ARBA" id="ARBA00023002"/>
    </source>
</evidence>
<feature type="domain" description="D-isomer specific 2-hydroxyacid dehydrogenase NAD-binding" evidence="6">
    <location>
        <begin position="100"/>
        <end position="276"/>
    </location>
</feature>
<reference evidence="7 8" key="1">
    <citation type="journal article" date="2015" name="Int. J. Syst. Evol. Microbiol.">
        <title>Flavisolibacter ginsenosidimutans sp. nov., with ginsenoside-converting activity isolated from soil used for cultivating ginseng.</title>
        <authorList>
            <person name="Zhao Y."/>
            <person name="Liu Q."/>
            <person name="Kang M.S."/>
            <person name="Jin F."/>
            <person name="Yu H."/>
            <person name="Im W.T."/>
        </authorList>
    </citation>
    <scope>NUCLEOTIDE SEQUENCE [LARGE SCALE GENOMIC DNA]</scope>
    <source>
        <strain evidence="7 8">Gsoil 636</strain>
    </source>
</reference>
<proteinExistence type="inferred from homology"/>
<keyword evidence="2 4" id="KW-0560">Oxidoreductase</keyword>
<evidence type="ECO:0000313" key="8">
    <source>
        <dbReference type="Proteomes" id="UP000321204"/>
    </source>
</evidence>
<dbReference type="KEGG" id="fgg:FSB75_05175"/>
<dbReference type="InterPro" id="IPR006139">
    <property type="entry name" value="D-isomer_2_OHA_DH_cat_dom"/>
</dbReference>
<dbReference type="InterPro" id="IPR036291">
    <property type="entry name" value="NAD(P)-bd_dom_sf"/>
</dbReference>
<evidence type="ECO:0000256" key="1">
    <source>
        <dbReference type="ARBA" id="ARBA00005854"/>
    </source>
</evidence>
<dbReference type="CDD" id="cd12173">
    <property type="entry name" value="PGDH_4"/>
    <property type="match status" value="1"/>
</dbReference>
<dbReference type="EMBL" id="CP042433">
    <property type="protein sequence ID" value="QEC55322.1"/>
    <property type="molecule type" value="Genomic_DNA"/>
</dbReference>
<dbReference type="Pfam" id="PF02826">
    <property type="entry name" value="2-Hacid_dh_C"/>
    <property type="match status" value="1"/>
</dbReference>
<dbReference type="Pfam" id="PF00389">
    <property type="entry name" value="2-Hacid_dh"/>
    <property type="match status" value="1"/>
</dbReference>
<dbReference type="InterPro" id="IPR006140">
    <property type="entry name" value="D-isomer_DH_NAD-bd"/>
</dbReference>
<evidence type="ECO:0000313" key="7">
    <source>
        <dbReference type="EMBL" id="QEC55322.1"/>
    </source>
</evidence>
<evidence type="ECO:0000259" key="6">
    <source>
        <dbReference type="Pfam" id="PF02826"/>
    </source>
</evidence>
<sequence length="307" mass="33526">MTIYILDPVHPKVVDMAKEKYNVVTVPESRTGDWRLEADAIIVRTHVVNGEDIESAKKLKIIAKHGVGVDNIDYEAARRKGILVTNTPGANSITVAEYVVALTLALCRNLCIYSNDLRAGKWRAQPTAFELNGKTIGLVGLGEVGRRVAKMFSQGFGASVSAYDPYASEKIFNDHNVQRITGLSDLLSMSDVVSLHVPLTPTTKGMIGIQELRLMKPQAVLINVARGGIVNEADLYTALKEKIIFAAASDVFLEEPVNENHPLLQLENFMASPHVAGTSDESLIRMGMDALENIEAQFSGKTPRNIV</sequence>
<dbReference type="InterPro" id="IPR050418">
    <property type="entry name" value="D-iso_2-hydroxyacid_DH_PdxB"/>
</dbReference>
<dbReference type="PANTHER" id="PTHR43761:SF1">
    <property type="entry name" value="D-ISOMER SPECIFIC 2-HYDROXYACID DEHYDROGENASE CATALYTIC DOMAIN-CONTAINING PROTEIN-RELATED"/>
    <property type="match status" value="1"/>
</dbReference>
<dbReference type="AlphaFoldDB" id="A0A5B8UFX0"/>
<dbReference type="SUPFAM" id="SSF51735">
    <property type="entry name" value="NAD(P)-binding Rossmann-fold domains"/>
    <property type="match status" value="1"/>
</dbReference>
<keyword evidence="3" id="KW-0520">NAD</keyword>
<dbReference type="InterPro" id="IPR029753">
    <property type="entry name" value="D-isomer_DH_CS"/>
</dbReference>
<dbReference type="Proteomes" id="UP000321204">
    <property type="component" value="Chromosome"/>
</dbReference>
<organism evidence="7 8">
    <name type="scientific">Flavisolibacter ginsenosidimutans</name>
    <dbReference type="NCBI Taxonomy" id="661481"/>
    <lineage>
        <taxon>Bacteria</taxon>
        <taxon>Pseudomonadati</taxon>
        <taxon>Bacteroidota</taxon>
        <taxon>Chitinophagia</taxon>
        <taxon>Chitinophagales</taxon>
        <taxon>Chitinophagaceae</taxon>
        <taxon>Flavisolibacter</taxon>
    </lineage>
</organism>
<feature type="domain" description="D-isomer specific 2-hydroxyacid dehydrogenase catalytic" evidence="5">
    <location>
        <begin position="3"/>
        <end position="307"/>
    </location>
</feature>
<gene>
    <name evidence="7" type="ORF">FSB75_05175</name>
</gene>
<evidence type="ECO:0000256" key="3">
    <source>
        <dbReference type="ARBA" id="ARBA00023027"/>
    </source>
</evidence>
<dbReference type="GO" id="GO:0016616">
    <property type="term" value="F:oxidoreductase activity, acting on the CH-OH group of donors, NAD or NADP as acceptor"/>
    <property type="evidence" value="ECO:0007669"/>
    <property type="project" value="InterPro"/>
</dbReference>
<evidence type="ECO:0000259" key="5">
    <source>
        <dbReference type="Pfam" id="PF00389"/>
    </source>
</evidence>
<dbReference type="FunFam" id="3.40.50.720:FF:000203">
    <property type="entry name" value="D-3-phosphoglycerate dehydrogenase (SerA)"/>
    <property type="match status" value="1"/>
</dbReference>
<name>A0A5B8UFX0_9BACT</name>
<dbReference type="SUPFAM" id="SSF52283">
    <property type="entry name" value="Formate/glycerate dehydrogenase catalytic domain-like"/>
    <property type="match status" value="1"/>
</dbReference>
<comment type="similarity">
    <text evidence="1 4">Belongs to the D-isomer specific 2-hydroxyacid dehydrogenase family.</text>
</comment>
<dbReference type="PROSITE" id="PS00670">
    <property type="entry name" value="D_2_HYDROXYACID_DH_2"/>
    <property type="match status" value="1"/>
</dbReference>
<evidence type="ECO:0000256" key="4">
    <source>
        <dbReference type="RuleBase" id="RU003719"/>
    </source>
</evidence>
<dbReference type="Gene3D" id="3.40.50.720">
    <property type="entry name" value="NAD(P)-binding Rossmann-like Domain"/>
    <property type="match status" value="2"/>
</dbReference>